<sequence>MGQLPHPAAWGAPPLPATRKVTSTPPPLDAKRSPRFWCRFDGGTTTNGNGNRFKEDDDCQDPSSTRRRRHRRRPPQCGPWGPTPQRHPAGSGCCPCPLARPPPRDRRSSPCGPSAEEAAGRPPCRRLCSLCPGPATPANAGGGGGGMSDTNIGMLAGLNAYNRDGSEDQQQHQHPEGAPAAGALGRGRPAQGRAQCNSRVFK</sequence>
<evidence type="ECO:0000313" key="2">
    <source>
        <dbReference type="EMBL" id="KAG2607490.1"/>
    </source>
</evidence>
<dbReference type="AlphaFoldDB" id="A0A8T0T923"/>
<accession>A0A8T0T923</accession>
<keyword evidence="3" id="KW-1185">Reference proteome</keyword>
<evidence type="ECO:0000313" key="3">
    <source>
        <dbReference type="Proteomes" id="UP000823388"/>
    </source>
</evidence>
<evidence type="ECO:0000256" key="1">
    <source>
        <dbReference type="SAM" id="MobiDB-lite"/>
    </source>
</evidence>
<gene>
    <name evidence="2" type="ORF">PVAP13_4NG249522</name>
</gene>
<comment type="caution">
    <text evidence="2">The sequence shown here is derived from an EMBL/GenBank/DDBJ whole genome shotgun (WGS) entry which is preliminary data.</text>
</comment>
<dbReference type="EMBL" id="CM029044">
    <property type="protein sequence ID" value="KAG2607490.1"/>
    <property type="molecule type" value="Genomic_DNA"/>
</dbReference>
<feature type="compositionally biased region" description="Basic and acidic residues" evidence="1">
    <location>
        <begin position="164"/>
        <end position="175"/>
    </location>
</feature>
<organism evidence="2 3">
    <name type="scientific">Panicum virgatum</name>
    <name type="common">Blackwell switchgrass</name>
    <dbReference type="NCBI Taxonomy" id="38727"/>
    <lineage>
        <taxon>Eukaryota</taxon>
        <taxon>Viridiplantae</taxon>
        <taxon>Streptophyta</taxon>
        <taxon>Embryophyta</taxon>
        <taxon>Tracheophyta</taxon>
        <taxon>Spermatophyta</taxon>
        <taxon>Magnoliopsida</taxon>
        <taxon>Liliopsida</taxon>
        <taxon>Poales</taxon>
        <taxon>Poaceae</taxon>
        <taxon>PACMAD clade</taxon>
        <taxon>Panicoideae</taxon>
        <taxon>Panicodae</taxon>
        <taxon>Paniceae</taxon>
        <taxon>Panicinae</taxon>
        <taxon>Panicum</taxon>
        <taxon>Panicum sect. Hiantes</taxon>
    </lineage>
</organism>
<feature type="region of interest" description="Disordered" evidence="1">
    <location>
        <begin position="1"/>
        <end position="123"/>
    </location>
</feature>
<protein>
    <submittedName>
        <fullName evidence="2">Uncharacterized protein</fullName>
    </submittedName>
</protein>
<name>A0A8T0T923_PANVG</name>
<feature type="region of interest" description="Disordered" evidence="1">
    <location>
        <begin position="160"/>
        <end position="202"/>
    </location>
</feature>
<feature type="compositionally biased region" description="Basic residues" evidence="1">
    <location>
        <begin position="65"/>
        <end position="74"/>
    </location>
</feature>
<reference evidence="2 3" key="1">
    <citation type="submission" date="2020-05" db="EMBL/GenBank/DDBJ databases">
        <title>WGS assembly of Panicum virgatum.</title>
        <authorList>
            <person name="Lovell J.T."/>
            <person name="Jenkins J."/>
            <person name="Shu S."/>
            <person name="Juenger T.E."/>
            <person name="Schmutz J."/>
        </authorList>
    </citation>
    <scope>NUCLEOTIDE SEQUENCE [LARGE SCALE GENOMIC DNA]</scope>
    <source>
        <strain evidence="3">cv. AP13</strain>
    </source>
</reference>
<dbReference type="Proteomes" id="UP000823388">
    <property type="component" value="Chromosome 4N"/>
</dbReference>
<proteinExistence type="predicted"/>
<feature type="compositionally biased region" description="Low complexity" evidence="1">
    <location>
        <begin position="177"/>
        <end position="195"/>
    </location>
</feature>
<feature type="compositionally biased region" description="Low complexity" evidence="1">
    <location>
        <begin position="42"/>
        <end position="51"/>
    </location>
</feature>